<evidence type="ECO:0000256" key="4">
    <source>
        <dbReference type="ARBA" id="ARBA00023242"/>
    </source>
</evidence>
<dbReference type="InterPro" id="IPR044964">
    <property type="entry name" value="RCD1/SRO1-5"/>
</dbReference>
<gene>
    <name evidence="7" type="ORF">DCAR_0626429</name>
</gene>
<protein>
    <recommendedName>
        <fullName evidence="9">PARP</fullName>
    </recommendedName>
</protein>
<dbReference type="SUPFAM" id="SSF56399">
    <property type="entry name" value="ADP-ribosylation"/>
    <property type="match status" value="1"/>
</dbReference>
<keyword evidence="8" id="KW-1185">Reference proteome</keyword>
<evidence type="ECO:0000313" key="7">
    <source>
        <dbReference type="EMBL" id="WOH07000.1"/>
    </source>
</evidence>
<evidence type="ECO:0000256" key="1">
    <source>
        <dbReference type="ARBA" id="ARBA00004123"/>
    </source>
</evidence>
<dbReference type="InterPro" id="IPR012317">
    <property type="entry name" value="Poly(ADP-ribose)pol_cat_dom"/>
</dbReference>
<dbReference type="GO" id="GO:0003950">
    <property type="term" value="F:NAD+ poly-ADP-ribosyltransferase activity"/>
    <property type="evidence" value="ECO:0007669"/>
    <property type="project" value="InterPro"/>
</dbReference>
<evidence type="ECO:0000313" key="8">
    <source>
        <dbReference type="Proteomes" id="UP000077755"/>
    </source>
</evidence>
<evidence type="ECO:0000259" key="6">
    <source>
        <dbReference type="PROSITE" id="PS51879"/>
    </source>
</evidence>
<proteinExistence type="predicted"/>
<dbReference type="PANTHER" id="PTHR32263:SF19">
    <property type="entry name" value="OS03G0230300 PROTEIN"/>
    <property type="match status" value="1"/>
</dbReference>
<organism evidence="7 8">
    <name type="scientific">Daucus carota subsp. sativus</name>
    <name type="common">Carrot</name>
    <dbReference type="NCBI Taxonomy" id="79200"/>
    <lineage>
        <taxon>Eukaryota</taxon>
        <taxon>Viridiplantae</taxon>
        <taxon>Streptophyta</taxon>
        <taxon>Embryophyta</taxon>
        <taxon>Tracheophyta</taxon>
        <taxon>Spermatophyta</taxon>
        <taxon>Magnoliopsida</taxon>
        <taxon>eudicotyledons</taxon>
        <taxon>Gunneridae</taxon>
        <taxon>Pentapetalae</taxon>
        <taxon>asterids</taxon>
        <taxon>campanulids</taxon>
        <taxon>Apiales</taxon>
        <taxon>Apiaceae</taxon>
        <taxon>Apioideae</taxon>
        <taxon>Scandiceae</taxon>
        <taxon>Daucinae</taxon>
        <taxon>Daucus</taxon>
        <taxon>Daucus sect. Daucus</taxon>
    </lineage>
</organism>
<dbReference type="KEGG" id="dcr:108227401"/>
<dbReference type="PROSITE" id="PS51059">
    <property type="entry name" value="PARP_CATALYTIC"/>
    <property type="match status" value="1"/>
</dbReference>
<dbReference type="GO" id="GO:0005634">
    <property type="term" value="C:nucleus"/>
    <property type="evidence" value="ECO:0007669"/>
    <property type="project" value="UniProtKB-SubCell"/>
</dbReference>
<dbReference type="Proteomes" id="UP000077755">
    <property type="component" value="Chromosome 6"/>
</dbReference>
<comment type="subcellular location">
    <subcellularLocation>
        <location evidence="1">Nucleus</location>
    </subcellularLocation>
</comment>
<feature type="domain" description="RST" evidence="6">
    <location>
        <begin position="515"/>
        <end position="582"/>
    </location>
</feature>
<evidence type="ECO:0000256" key="3">
    <source>
        <dbReference type="ARBA" id="ARBA00023016"/>
    </source>
</evidence>
<dbReference type="AlphaFoldDB" id="A0AAF0XFT8"/>
<reference evidence="7" key="1">
    <citation type="journal article" date="2016" name="Nat. Genet.">
        <title>A high-quality carrot genome assembly provides new insights into carotenoid accumulation and asterid genome evolution.</title>
        <authorList>
            <person name="Iorizzo M."/>
            <person name="Ellison S."/>
            <person name="Senalik D."/>
            <person name="Zeng P."/>
            <person name="Satapoomin P."/>
            <person name="Huang J."/>
            <person name="Bowman M."/>
            <person name="Iovene M."/>
            <person name="Sanseverino W."/>
            <person name="Cavagnaro P."/>
            <person name="Yildiz M."/>
            <person name="Macko-Podgorni A."/>
            <person name="Moranska E."/>
            <person name="Grzebelus E."/>
            <person name="Grzebelus D."/>
            <person name="Ashrafi H."/>
            <person name="Zheng Z."/>
            <person name="Cheng S."/>
            <person name="Spooner D."/>
            <person name="Van Deynze A."/>
            <person name="Simon P."/>
        </authorList>
    </citation>
    <scope>NUCLEOTIDE SEQUENCE</scope>
    <source>
        <tissue evidence="7">Leaf</tissue>
    </source>
</reference>
<dbReference type="PROSITE" id="PS51879">
    <property type="entry name" value="RST"/>
    <property type="match status" value="1"/>
</dbReference>
<name>A0AAF0XFT8_DAUCS</name>
<dbReference type="Pfam" id="PF12174">
    <property type="entry name" value="RST"/>
    <property type="match status" value="1"/>
</dbReference>
<evidence type="ECO:0000256" key="2">
    <source>
        <dbReference type="ARBA" id="ARBA00022473"/>
    </source>
</evidence>
<dbReference type="Gene3D" id="3.90.228.10">
    <property type="match status" value="1"/>
</dbReference>
<dbReference type="InterPro" id="IPR057823">
    <property type="entry name" value="WWE_RCD1"/>
</dbReference>
<dbReference type="InterPro" id="IPR022003">
    <property type="entry name" value="RST"/>
</dbReference>
<keyword evidence="3" id="KW-0346">Stress response</keyword>
<evidence type="ECO:0000259" key="5">
    <source>
        <dbReference type="PROSITE" id="PS51059"/>
    </source>
</evidence>
<keyword evidence="4" id="KW-0539">Nucleus</keyword>
<dbReference type="PANTHER" id="PTHR32263">
    <property type="entry name" value="INACTIVE POLY [ADP-RIBOSE] POLYMERASE SRO4-RELATED"/>
    <property type="match status" value="1"/>
</dbReference>
<reference evidence="7" key="2">
    <citation type="submission" date="2022-03" db="EMBL/GenBank/DDBJ databases">
        <title>Draft title - Genomic analysis of global carrot germplasm unveils the trajectory of domestication and the origin of high carotenoid orange carrot.</title>
        <authorList>
            <person name="Iorizzo M."/>
            <person name="Ellison S."/>
            <person name="Senalik D."/>
            <person name="Macko-Podgorni A."/>
            <person name="Grzebelus D."/>
            <person name="Bostan H."/>
            <person name="Rolling W."/>
            <person name="Curaba J."/>
            <person name="Simon P."/>
        </authorList>
    </citation>
    <scope>NUCLEOTIDE SEQUENCE</scope>
    <source>
        <tissue evidence="7">Leaf</tissue>
    </source>
</reference>
<feature type="domain" description="PARP catalytic" evidence="5">
    <location>
        <begin position="291"/>
        <end position="511"/>
    </location>
</feature>
<evidence type="ECO:0008006" key="9">
    <source>
        <dbReference type="Google" id="ProtNLM"/>
    </source>
</evidence>
<keyword evidence="2" id="KW-0217">Developmental protein</keyword>
<sequence length="582" mass="63760">MNSSILLSDRIARKPVNKPNVNLFRDRRFFESSNSTNTASFYVQSLLQNYGCFKNSGVVARLLYNSGGDWVDFEGSVVEMVRDCFVKKSGVVEVEIGGVLCLFDFYRMLVCDFEGEFEVSVGWIDVEGRSWFPKFVVGGDFEFSGFREREDVNLGDLGRLGKLEIEIRVSGGDVVNKGDGIRVSGGELVNKGDGIRVGGGELSNKGNEIRVGSGELVNKGNEVRASVGDLLNKGNGIRVSGGKLLNKGDGIRVNGGGLWNKRKREGGDVVEEEVKSVGSCTDEDGIKRRREGVCEEMESRRWNRVKVMGEGGKAGMVVRNLFLNWGGIKGIGAEITGVHQVTRTAPLDRARYEGFLNQVEMTKAARGEANVTFAWIKCSSEGVQRILSYGFSSPEKASLGEAFGVGIYLSPIKSSRVSVMPPDIGENHVILCRLILGKCEKVQAGSQQLYPSSPEFDTGVDDVSNPKWYIVWGANMNTHILPECIVSYKHNIDVLGQLSTTPRVGQSSAKLNLMWLPKVSNAMTAKFFANLIRSLPSSKVPELQALCCTYKAGKVPKGIFMKKLRSVVGDQMLRTAIQEVRG</sequence>
<dbReference type="Pfam" id="PF23467">
    <property type="entry name" value="WWE_5"/>
    <property type="match status" value="1"/>
</dbReference>
<accession>A0AAF0XFT8</accession>
<dbReference type="EMBL" id="CP093348">
    <property type="protein sequence ID" value="WOH07000.1"/>
    <property type="molecule type" value="Genomic_DNA"/>
</dbReference>